<feature type="compositionally biased region" description="Polar residues" evidence="1">
    <location>
        <begin position="1"/>
        <end position="12"/>
    </location>
</feature>
<sequence length="395" mass="45769">MSSDTESFIYTPSTSSTDSNDRSSLWSSAWDLPPCPCCTPGYGIESYQETTNFPFGHLLPQNHADFRASSRDKQRERKARPKRGCNSYKCRKSGQTQQRTKNRKKKAENVRFAVRESQKEVPCYTRGFFKRTKHQFVEWDFPREEELDPWVHDMPDAMIRYITVQHGADAFESAEPYVEFGENFSVWCQRRIAEMRAVKENRIRRGEPESFKPTLWERRHDWRHSKGYDIYCGDESTTTQPTNVYDALGHALLRSILSPANWYQKPMRLTNASLFRPNTDYQWFGEFAWAWHRNGSGCWEVGYDDYCDEGPDMFYGCFCRQSTCVPALDEKQGCSLVEWIADEGRKIFMLEETRETELQDSDGGAEFSESEAGHGWDVVSVASAESWSIVDIGAN</sequence>
<evidence type="ECO:0000256" key="1">
    <source>
        <dbReference type="SAM" id="MobiDB-lite"/>
    </source>
</evidence>
<name>A0A7U2I4F5_PHANO</name>
<organism evidence="2 3">
    <name type="scientific">Phaeosphaeria nodorum (strain SN15 / ATCC MYA-4574 / FGSC 10173)</name>
    <name type="common">Glume blotch fungus</name>
    <name type="synonym">Parastagonospora nodorum</name>
    <dbReference type="NCBI Taxonomy" id="321614"/>
    <lineage>
        <taxon>Eukaryota</taxon>
        <taxon>Fungi</taxon>
        <taxon>Dikarya</taxon>
        <taxon>Ascomycota</taxon>
        <taxon>Pezizomycotina</taxon>
        <taxon>Dothideomycetes</taxon>
        <taxon>Pleosporomycetidae</taxon>
        <taxon>Pleosporales</taxon>
        <taxon>Pleosporineae</taxon>
        <taxon>Phaeosphaeriaceae</taxon>
        <taxon>Parastagonospora</taxon>
    </lineage>
</organism>
<dbReference type="KEGG" id="pno:SNOG_14219"/>
<dbReference type="OrthoDB" id="5423564at2759"/>
<feature type="compositionally biased region" description="Low complexity" evidence="1">
    <location>
        <begin position="13"/>
        <end position="23"/>
    </location>
</feature>
<dbReference type="VEuPathDB" id="FungiDB:JI435_142190"/>
<protein>
    <submittedName>
        <fullName evidence="2">Uncharacterized protein</fullName>
    </submittedName>
</protein>
<feature type="compositionally biased region" description="Basic and acidic residues" evidence="1">
    <location>
        <begin position="66"/>
        <end position="75"/>
    </location>
</feature>
<dbReference type="RefSeq" id="XP_001804416.1">
    <property type="nucleotide sequence ID" value="XM_001804364.1"/>
</dbReference>
<dbReference type="Proteomes" id="UP000663193">
    <property type="component" value="Chromosome 14"/>
</dbReference>
<reference evidence="3" key="1">
    <citation type="journal article" date="2021" name="BMC Genomics">
        <title>Chromosome-level genome assembly and manually-curated proteome of model necrotroph Parastagonospora nodorum Sn15 reveals a genome-wide trove of candidate effector homologs, and redundancy of virulence-related functions within an accessory chromosome.</title>
        <authorList>
            <person name="Bertazzoni S."/>
            <person name="Jones D.A.B."/>
            <person name="Phan H.T."/>
            <person name="Tan K.-C."/>
            <person name="Hane J.K."/>
        </authorList>
    </citation>
    <scope>NUCLEOTIDE SEQUENCE [LARGE SCALE GENOMIC DNA]</scope>
    <source>
        <strain evidence="3">SN15 / ATCC MYA-4574 / FGSC 10173)</strain>
    </source>
</reference>
<dbReference type="OMA" id="TWQWHRN"/>
<proteinExistence type="predicted"/>
<gene>
    <name evidence="2" type="ORF">JI435_142190</name>
</gene>
<accession>A0A7U2I4F5</accession>
<feature type="region of interest" description="Disordered" evidence="1">
    <location>
        <begin position="66"/>
        <end position="107"/>
    </location>
</feature>
<dbReference type="EMBL" id="CP069036">
    <property type="protein sequence ID" value="QRD02991.1"/>
    <property type="molecule type" value="Genomic_DNA"/>
</dbReference>
<dbReference type="AlphaFoldDB" id="A0A7U2I4F5"/>
<feature type="region of interest" description="Disordered" evidence="1">
    <location>
        <begin position="1"/>
        <end position="23"/>
    </location>
</feature>
<evidence type="ECO:0000313" key="3">
    <source>
        <dbReference type="Proteomes" id="UP000663193"/>
    </source>
</evidence>
<evidence type="ECO:0000313" key="2">
    <source>
        <dbReference type="EMBL" id="QRD02991.1"/>
    </source>
</evidence>
<keyword evidence="3" id="KW-1185">Reference proteome</keyword>